<dbReference type="Proteomes" id="UP001165064">
    <property type="component" value="Unassembled WGS sequence"/>
</dbReference>
<gene>
    <name evidence="1" type="ORF">Amon02_000405700</name>
</gene>
<protein>
    <submittedName>
        <fullName evidence="1">Unnamed protein product</fullName>
    </submittedName>
</protein>
<name>A0ACB5T204_AMBMO</name>
<comment type="caution">
    <text evidence="1">The sequence shown here is derived from an EMBL/GenBank/DDBJ whole genome shotgun (WGS) entry which is preliminary data.</text>
</comment>
<sequence length="346" mass="40398">MSKAKGVKRRKITAGESMIKSRMSFQKDATFYAVIEQLSLEIRFQIFFHLFRCTHSVDEITELVDPSWFNETDIKAPPNSLILDLLILLFQRTDATVYDDRILIGNFREGHIKEGSFTLLDYLESFPPNTFKLEIRSSWSKFKRSKQAARCFQLATEIASQIWPDIIDYLRIEGVLPKVTKVILQYYHFFYPYDEWYKWYILDIGDKTDGKRTLEFFNCLRDIINSFSSTNSLNDDRGLYYVSKELAGFFDKRNINLCMNVSSFPDLNRCRFLLSHLARIEVLDKSLRDVESLENLLKQCTSLQKLGITGSKLSQNCKMIFQSDSIHEINIRGIAFDFSGFPNLKM</sequence>
<reference evidence="1" key="1">
    <citation type="submission" date="2023-04" db="EMBL/GenBank/DDBJ databases">
        <title>Ambrosiozyma monospora NBRC 10751.</title>
        <authorList>
            <person name="Ichikawa N."/>
            <person name="Sato H."/>
            <person name="Tonouchi N."/>
        </authorList>
    </citation>
    <scope>NUCLEOTIDE SEQUENCE</scope>
    <source>
        <strain evidence="1">NBRC 10751</strain>
    </source>
</reference>
<keyword evidence="2" id="KW-1185">Reference proteome</keyword>
<accession>A0ACB5T204</accession>
<dbReference type="EMBL" id="BSXS01002681">
    <property type="protein sequence ID" value="GME79646.1"/>
    <property type="molecule type" value="Genomic_DNA"/>
</dbReference>
<evidence type="ECO:0000313" key="1">
    <source>
        <dbReference type="EMBL" id="GME79646.1"/>
    </source>
</evidence>
<proteinExistence type="predicted"/>
<organism evidence="1 2">
    <name type="scientific">Ambrosiozyma monospora</name>
    <name type="common">Yeast</name>
    <name type="synonym">Endomycopsis monosporus</name>
    <dbReference type="NCBI Taxonomy" id="43982"/>
    <lineage>
        <taxon>Eukaryota</taxon>
        <taxon>Fungi</taxon>
        <taxon>Dikarya</taxon>
        <taxon>Ascomycota</taxon>
        <taxon>Saccharomycotina</taxon>
        <taxon>Pichiomycetes</taxon>
        <taxon>Pichiales</taxon>
        <taxon>Pichiaceae</taxon>
        <taxon>Ambrosiozyma</taxon>
    </lineage>
</organism>
<evidence type="ECO:0000313" key="2">
    <source>
        <dbReference type="Proteomes" id="UP001165064"/>
    </source>
</evidence>